<dbReference type="Proteomes" id="UP000249789">
    <property type="component" value="Unassembled WGS sequence"/>
</dbReference>
<dbReference type="VEuPathDB" id="FungiDB:BO72DRAFT_531839"/>
<feature type="signal peptide" evidence="1">
    <location>
        <begin position="1"/>
        <end position="15"/>
    </location>
</feature>
<evidence type="ECO:0000259" key="2">
    <source>
        <dbReference type="Pfam" id="PF23584"/>
    </source>
</evidence>
<evidence type="ECO:0000313" key="3">
    <source>
        <dbReference type="EMBL" id="RAK72535.1"/>
    </source>
</evidence>
<dbReference type="Pfam" id="PF23584">
    <property type="entry name" value="DUF7136"/>
    <property type="match status" value="2"/>
</dbReference>
<name>A0A8G1RIU0_9EURO</name>
<feature type="chain" id="PRO_5034167804" description="DUF7136 domain-containing protein" evidence="1">
    <location>
        <begin position="16"/>
        <end position="225"/>
    </location>
</feature>
<dbReference type="OrthoDB" id="4490227at2759"/>
<keyword evidence="4" id="KW-1185">Reference proteome</keyword>
<dbReference type="EMBL" id="KZ824694">
    <property type="protein sequence ID" value="RAK72535.1"/>
    <property type="molecule type" value="Genomic_DNA"/>
</dbReference>
<sequence length="225" mass="24206">MRLGLLGVLVAIAHAVEVGLIFPRNETYSPADWLPIVFAVQSPQDAELLNLRISYSLRHGNDANNSITPLTHDLRWANLSSSADPNVACHYLPTLNNTGYWSVDWWLRWESCDEEATAKDEGHEGVLQHYYSWAQSFITSARSISAGRDSCVVTANSTATPDPCRIAIDKDTAAGMAAVQHQRLCDGLNAPDDCSKGANGAPQRSAVIGGSCLLAALGVIGFALL</sequence>
<organism evidence="3 4">
    <name type="scientific">Aspergillus fijiensis CBS 313.89</name>
    <dbReference type="NCBI Taxonomy" id="1448319"/>
    <lineage>
        <taxon>Eukaryota</taxon>
        <taxon>Fungi</taxon>
        <taxon>Dikarya</taxon>
        <taxon>Ascomycota</taxon>
        <taxon>Pezizomycotina</taxon>
        <taxon>Eurotiomycetes</taxon>
        <taxon>Eurotiomycetidae</taxon>
        <taxon>Eurotiales</taxon>
        <taxon>Aspergillaceae</taxon>
        <taxon>Aspergillus</taxon>
    </lineage>
</organism>
<dbReference type="InterPro" id="IPR055560">
    <property type="entry name" value="DUF7136"/>
</dbReference>
<keyword evidence="1" id="KW-0732">Signal</keyword>
<evidence type="ECO:0000313" key="4">
    <source>
        <dbReference type="Proteomes" id="UP000249789"/>
    </source>
</evidence>
<feature type="domain" description="DUF7136" evidence="2">
    <location>
        <begin position="145"/>
        <end position="194"/>
    </location>
</feature>
<accession>A0A8G1RIU0</accession>
<dbReference type="AlphaFoldDB" id="A0A8G1RIU0"/>
<evidence type="ECO:0000256" key="1">
    <source>
        <dbReference type="SAM" id="SignalP"/>
    </source>
</evidence>
<gene>
    <name evidence="3" type="ORF">BO72DRAFT_531839</name>
</gene>
<dbReference type="GeneID" id="63867737"/>
<feature type="domain" description="DUF7136" evidence="2">
    <location>
        <begin position="14"/>
        <end position="140"/>
    </location>
</feature>
<dbReference type="RefSeq" id="XP_040796547.1">
    <property type="nucleotide sequence ID" value="XM_040950402.1"/>
</dbReference>
<protein>
    <recommendedName>
        <fullName evidence="2">DUF7136 domain-containing protein</fullName>
    </recommendedName>
</protein>
<reference evidence="3 4" key="1">
    <citation type="submission" date="2018-02" db="EMBL/GenBank/DDBJ databases">
        <title>The genomes of Aspergillus section Nigri reveals drivers in fungal speciation.</title>
        <authorList>
            <consortium name="DOE Joint Genome Institute"/>
            <person name="Vesth T.C."/>
            <person name="Nybo J."/>
            <person name="Theobald S."/>
            <person name="Brandl J."/>
            <person name="Frisvad J.C."/>
            <person name="Nielsen K.F."/>
            <person name="Lyhne E.K."/>
            <person name="Kogle M.E."/>
            <person name="Kuo A."/>
            <person name="Riley R."/>
            <person name="Clum A."/>
            <person name="Nolan M."/>
            <person name="Lipzen A."/>
            <person name="Salamov A."/>
            <person name="Henrissat B."/>
            <person name="Wiebenga A."/>
            <person name="De vries R.P."/>
            <person name="Grigoriev I.V."/>
            <person name="Mortensen U.H."/>
            <person name="Andersen M.R."/>
            <person name="Baker S.E."/>
        </authorList>
    </citation>
    <scope>NUCLEOTIDE SEQUENCE [LARGE SCALE GENOMIC DNA]</scope>
    <source>
        <strain evidence="3 4">CBS 313.89</strain>
    </source>
</reference>
<proteinExistence type="predicted"/>